<feature type="transmembrane region" description="Helical" evidence="6">
    <location>
        <begin position="123"/>
        <end position="143"/>
    </location>
</feature>
<evidence type="ECO:0000313" key="8">
    <source>
        <dbReference type="Proteomes" id="UP000218887"/>
    </source>
</evidence>
<evidence type="ECO:0000256" key="6">
    <source>
        <dbReference type="SAM" id="Phobius"/>
    </source>
</evidence>
<evidence type="ECO:0000256" key="3">
    <source>
        <dbReference type="ARBA" id="ARBA00022692"/>
    </source>
</evidence>
<dbReference type="Pfam" id="PF03606">
    <property type="entry name" value="DcuC"/>
    <property type="match status" value="1"/>
</dbReference>
<feature type="transmembrane region" description="Helical" evidence="6">
    <location>
        <begin position="284"/>
        <end position="302"/>
    </location>
</feature>
<feature type="transmembrane region" description="Helical" evidence="6">
    <location>
        <begin position="87"/>
        <end position="111"/>
    </location>
</feature>
<gene>
    <name evidence="7" type="ORF">CIL05_03450</name>
</gene>
<evidence type="ECO:0000313" key="7">
    <source>
        <dbReference type="EMBL" id="PAV30789.1"/>
    </source>
</evidence>
<evidence type="ECO:0000256" key="5">
    <source>
        <dbReference type="ARBA" id="ARBA00023136"/>
    </source>
</evidence>
<dbReference type="AlphaFoldDB" id="A0A2A2IG95"/>
<keyword evidence="4 6" id="KW-1133">Transmembrane helix</keyword>
<dbReference type="InterPro" id="IPR051679">
    <property type="entry name" value="DASS-Related_Transporters"/>
</dbReference>
<dbReference type="PANTHER" id="PTHR43652:SF2">
    <property type="entry name" value="BASIC AMINO ACID ANTIPORTER YFCC-RELATED"/>
    <property type="match status" value="1"/>
</dbReference>
<keyword evidence="8" id="KW-1185">Reference proteome</keyword>
<keyword evidence="5 6" id="KW-0472">Membrane</keyword>
<feature type="transmembrane region" description="Helical" evidence="6">
    <location>
        <begin position="444"/>
        <end position="467"/>
    </location>
</feature>
<keyword evidence="2" id="KW-1003">Cell membrane</keyword>
<name>A0A2A2IG95_9BACI</name>
<dbReference type="Proteomes" id="UP000218887">
    <property type="component" value="Unassembled WGS sequence"/>
</dbReference>
<protein>
    <submittedName>
        <fullName evidence="7">C4-dicarboxylate ABC transporter permease</fullName>
    </submittedName>
</protein>
<proteinExistence type="predicted"/>
<dbReference type="PANTHER" id="PTHR43652">
    <property type="entry name" value="BASIC AMINO ACID ANTIPORTER YFCC-RELATED"/>
    <property type="match status" value="1"/>
</dbReference>
<dbReference type="RefSeq" id="WP_095654119.1">
    <property type="nucleotide sequence ID" value="NZ_NPOA01000002.1"/>
</dbReference>
<feature type="transmembrane region" description="Helical" evidence="6">
    <location>
        <begin position="261"/>
        <end position="278"/>
    </location>
</feature>
<feature type="transmembrane region" description="Helical" evidence="6">
    <location>
        <begin position="347"/>
        <end position="369"/>
    </location>
</feature>
<comment type="subcellular location">
    <subcellularLocation>
        <location evidence="1">Cell membrane</location>
        <topology evidence="1">Multi-pass membrane protein</topology>
    </subcellularLocation>
</comment>
<keyword evidence="3 6" id="KW-0812">Transmembrane</keyword>
<reference evidence="7 8" key="1">
    <citation type="submission" date="2017-08" db="EMBL/GenBank/DDBJ databases">
        <title>Virgibacillus indicus sp. nov. and Virgibacillus profoundi sp. nov, two moderately halophilic bacteria isolated from marine sediment by using the Microfluidic Streak Plate.</title>
        <authorList>
            <person name="Xu B."/>
            <person name="Hu B."/>
            <person name="Wang J."/>
            <person name="Zhu Y."/>
            <person name="Huang L."/>
            <person name="Du W."/>
            <person name="Huang Y."/>
        </authorList>
    </citation>
    <scope>NUCLEOTIDE SEQUENCE [LARGE SCALE GENOMIC DNA]</scope>
    <source>
        <strain evidence="7 8">IO3-P3-H5</strain>
    </source>
</reference>
<evidence type="ECO:0000256" key="4">
    <source>
        <dbReference type="ARBA" id="ARBA00022989"/>
    </source>
</evidence>
<organism evidence="7 8">
    <name type="scientific">Virgibacillus profundi</name>
    <dbReference type="NCBI Taxonomy" id="2024555"/>
    <lineage>
        <taxon>Bacteria</taxon>
        <taxon>Bacillati</taxon>
        <taxon>Bacillota</taxon>
        <taxon>Bacilli</taxon>
        <taxon>Bacillales</taxon>
        <taxon>Bacillaceae</taxon>
        <taxon>Virgibacillus</taxon>
    </lineage>
</organism>
<feature type="transmembrane region" description="Helical" evidence="6">
    <location>
        <begin position="419"/>
        <end position="438"/>
    </location>
</feature>
<dbReference type="InterPro" id="IPR018385">
    <property type="entry name" value="C4_dicarb_anaerob_car-like"/>
</dbReference>
<dbReference type="GO" id="GO:0005886">
    <property type="term" value="C:plasma membrane"/>
    <property type="evidence" value="ECO:0007669"/>
    <property type="project" value="UniProtKB-SubCell"/>
</dbReference>
<feature type="transmembrane region" description="Helical" evidence="6">
    <location>
        <begin position="208"/>
        <end position="226"/>
    </location>
</feature>
<comment type="caution">
    <text evidence="7">The sequence shown here is derived from an EMBL/GenBank/DDBJ whole genome shotgun (WGS) entry which is preliminary data.</text>
</comment>
<feature type="transmembrane region" description="Helical" evidence="6">
    <location>
        <begin position="314"/>
        <end position="335"/>
    </location>
</feature>
<evidence type="ECO:0000256" key="1">
    <source>
        <dbReference type="ARBA" id="ARBA00004651"/>
    </source>
</evidence>
<evidence type="ECO:0000256" key="2">
    <source>
        <dbReference type="ARBA" id="ARBA00022475"/>
    </source>
</evidence>
<feature type="transmembrane region" description="Helical" evidence="6">
    <location>
        <begin position="149"/>
        <end position="172"/>
    </location>
</feature>
<sequence length="468" mass="50339">MIPESNSTIESESRFKVPHVYVIIFSLIVIATIATYLVPAGEYERIIDGDGREVVVEGTFTQIESSPVGFLGIFQSLHQGMVDGASIIFFIFIIGGAFGVFRATGALDGAINSISTKMNGKEIYLIPVLMIFFALGGAVFGLAEETIPYIMIITPLALMLGYDSITGAAIVLGGASAGFSAAFMNPFTVGVAQGIAELPIYSGFVPRVVFWLIFVSVSITYVMLYARKIKKDPTKSIMYEEDQKRNDNFNQDGQKITARQGIILGILILTVVVLAFGVMEYGWYITEIAGLFFLMGIIMGIVAKMHVNEIAEAFVKGCEVLVLGALVVGFAYAILVVLQDGKIMDTILHGLASAVSSLPAGLTAVGMYISQAILNFIVPSGSGQAALTMPIMAPLSDLVGVSRQTAVLAFQFGDGISNIFTPTSGYFMAGLAAAGITWTKWVRWVWPLILIQYVLGAIFITIAHLFIF</sequence>
<feature type="transmembrane region" description="Helical" evidence="6">
    <location>
        <begin position="20"/>
        <end position="38"/>
    </location>
</feature>
<dbReference type="EMBL" id="NPOA01000002">
    <property type="protein sequence ID" value="PAV30789.1"/>
    <property type="molecule type" value="Genomic_DNA"/>
</dbReference>
<dbReference type="OrthoDB" id="255482at2"/>
<accession>A0A2A2IG95</accession>